<reference evidence="4" key="1">
    <citation type="submission" date="2022-11" db="UniProtKB">
        <authorList>
            <consortium name="WormBaseParasite"/>
        </authorList>
    </citation>
    <scope>IDENTIFICATION</scope>
</reference>
<dbReference type="SUPFAM" id="SSF143990">
    <property type="entry name" value="YbiA-like"/>
    <property type="match status" value="1"/>
</dbReference>
<feature type="region of interest" description="Disordered" evidence="1">
    <location>
        <begin position="1"/>
        <end position="24"/>
    </location>
</feature>
<evidence type="ECO:0000259" key="2">
    <source>
        <dbReference type="Pfam" id="PF08719"/>
    </source>
</evidence>
<dbReference type="Gene3D" id="1.10.357.40">
    <property type="entry name" value="YbiA-like"/>
    <property type="match status" value="1"/>
</dbReference>
<proteinExistence type="predicted"/>
<dbReference type="WBParaSite" id="ACRNAN_scaffold5061.g25133.t1">
    <property type="protein sequence ID" value="ACRNAN_scaffold5061.g25133.t1"/>
    <property type="gene ID" value="ACRNAN_scaffold5061.g25133"/>
</dbReference>
<dbReference type="CDD" id="cd15457">
    <property type="entry name" value="NADAR"/>
    <property type="match status" value="1"/>
</dbReference>
<keyword evidence="3" id="KW-1185">Reference proteome</keyword>
<dbReference type="Proteomes" id="UP000887540">
    <property type="component" value="Unplaced"/>
</dbReference>
<name>A0A914E1H7_9BILA</name>
<accession>A0A914E1H7</accession>
<dbReference type="InterPro" id="IPR012816">
    <property type="entry name" value="NADAR"/>
</dbReference>
<evidence type="ECO:0000313" key="4">
    <source>
        <dbReference type="WBParaSite" id="ACRNAN_scaffold5061.g25133.t1"/>
    </source>
</evidence>
<evidence type="ECO:0000313" key="3">
    <source>
        <dbReference type="Proteomes" id="UP000887540"/>
    </source>
</evidence>
<protein>
    <submittedName>
        <fullName evidence="4">NADAR domain-containing protein</fullName>
    </submittedName>
</protein>
<dbReference type="InterPro" id="IPR037238">
    <property type="entry name" value="YbiA-like_sf"/>
</dbReference>
<dbReference type="AlphaFoldDB" id="A0A914E1H7"/>
<feature type="domain" description="NADAR" evidence="2">
    <location>
        <begin position="110"/>
        <end position="248"/>
    </location>
</feature>
<dbReference type="Pfam" id="PF08719">
    <property type="entry name" value="NADAR"/>
    <property type="match status" value="1"/>
</dbReference>
<sequence length="325" mass="36902">MEEAKKRAEQRKKRTGQQNRSSQLGSVLSYGWAPNYAGYQSYKNIDFTSDNAGGRQYTSFEKKNGERKPKNATGKLPELDPQEVVDIPIDMDTDDYKISPDNLLCFSGTQNFLSNFYISTINIDGHDYQSVEHYYQACKLYTLAGAEYAAQLRQLQNPARVKSVTRRILTQLRVGKDKIDEWKKTHGFVLLHHALVHKFVQNMDIRQKLLETGDKILAHTFERDNLFACGAGTEDVEKWAKEHLGEVLKVPVEINIDNLKYIPLVGKGKNLLGIISMKVRKQLVNYKAPNENVETDPLLAALLDDFKLSSINDNKPGPANEKKPE</sequence>
<evidence type="ECO:0000256" key="1">
    <source>
        <dbReference type="SAM" id="MobiDB-lite"/>
    </source>
</evidence>
<organism evidence="3 4">
    <name type="scientific">Acrobeloides nanus</name>
    <dbReference type="NCBI Taxonomy" id="290746"/>
    <lineage>
        <taxon>Eukaryota</taxon>
        <taxon>Metazoa</taxon>
        <taxon>Ecdysozoa</taxon>
        <taxon>Nematoda</taxon>
        <taxon>Chromadorea</taxon>
        <taxon>Rhabditida</taxon>
        <taxon>Tylenchina</taxon>
        <taxon>Cephalobomorpha</taxon>
        <taxon>Cephaloboidea</taxon>
        <taxon>Cephalobidae</taxon>
        <taxon>Acrobeloides</taxon>
    </lineage>
</organism>